<keyword evidence="3" id="KW-1185">Reference proteome</keyword>
<accession>A0ABQ9ZXA6</accession>
<name>A0ABQ9ZXA6_9CRUS</name>
<evidence type="ECO:0000313" key="3">
    <source>
        <dbReference type="Proteomes" id="UP001234178"/>
    </source>
</evidence>
<sequence length="281" mass="31634">MAGERTRSVFPMPVATSKEESVSHSYAGLAPYLRVSPDRQLFVEFNVDEVRKCAPYMGSVCPFLKPIDRKGWMKSCVAAVFLQEQEGIQRNCHLDMPWEKDRRNWPIASAANSGGHKNPTVVFGNSGRMGSASELPTDDASECYERHRRGSCRDAEWSIGTGCRAIATCYKEPHHGGSTSCPKNTNEYRPSGTSSHLKAVERLQRQWEEEENAKRYPFESLIGSLFPLPMLVYLWIEYRRLSIHVDTLLLARLVEVQKPGEEDEGKPGPNAVVLILSFNLD</sequence>
<feature type="region of interest" description="Disordered" evidence="1">
    <location>
        <begin position="174"/>
        <end position="195"/>
    </location>
</feature>
<evidence type="ECO:0000256" key="1">
    <source>
        <dbReference type="SAM" id="MobiDB-lite"/>
    </source>
</evidence>
<organism evidence="2 3">
    <name type="scientific">Daphnia magna</name>
    <dbReference type="NCBI Taxonomy" id="35525"/>
    <lineage>
        <taxon>Eukaryota</taxon>
        <taxon>Metazoa</taxon>
        <taxon>Ecdysozoa</taxon>
        <taxon>Arthropoda</taxon>
        <taxon>Crustacea</taxon>
        <taxon>Branchiopoda</taxon>
        <taxon>Diplostraca</taxon>
        <taxon>Cladocera</taxon>
        <taxon>Anomopoda</taxon>
        <taxon>Daphniidae</taxon>
        <taxon>Daphnia</taxon>
    </lineage>
</organism>
<protein>
    <submittedName>
        <fullName evidence="2">Uncharacterized protein</fullName>
    </submittedName>
</protein>
<comment type="caution">
    <text evidence="2">The sequence shown here is derived from an EMBL/GenBank/DDBJ whole genome shotgun (WGS) entry which is preliminary data.</text>
</comment>
<proteinExistence type="predicted"/>
<feature type="compositionally biased region" description="Polar residues" evidence="1">
    <location>
        <begin position="177"/>
        <end position="195"/>
    </location>
</feature>
<dbReference type="Proteomes" id="UP001234178">
    <property type="component" value="Unassembled WGS sequence"/>
</dbReference>
<dbReference type="EMBL" id="JAOYFB010000006">
    <property type="protein sequence ID" value="KAK4017441.1"/>
    <property type="molecule type" value="Genomic_DNA"/>
</dbReference>
<reference evidence="2 3" key="1">
    <citation type="journal article" date="2023" name="Nucleic Acids Res.">
        <title>The hologenome of Daphnia magna reveals possible DNA methylation and microbiome-mediated evolution of the host genome.</title>
        <authorList>
            <person name="Chaturvedi A."/>
            <person name="Li X."/>
            <person name="Dhandapani V."/>
            <person name="Marshall H."/>
            <person name="Kissane S."/>
            <person name="Cuenca-Cambronero M."/>
            <person name="Asole G."/>
            <person name="Calvet F."/>
            <person name="Ruiz-Romero M."/>
            <person name="Marangio P."/>
            <person name="Guigo R."/>
            <person name="Rago D."/>
            <person name="Mirbahai L."/>
            <person name="Eastwood N."/>
            <person name="Colbourne J.K."/>
            <person name="Zhou J."/>
            <person name="Mallon E."/>
            <person name="Orsini L."/>
        </authorList>
    </citation>
    <scope>NUCLEOTIDE SEQUENCE [LARGE SCALE GENOMIC DNA]</scope>
    <source>
        <strain evidence="2">LRV0_1</strain>
    </source>
</reference>
<evidence type="ECO:0000313" key="2">
    <source>
        <dbReference type="EMBL" id="KAK4017441.1"/>
    </source>
</evidence>
<gene>
    <name evidence="2" type="ORF">OUZ56_032752</name>
</gene>